<evidence type="ECO:0000256" key="2">
    <source>
        <dbReference type="ARBA" id="ARBA00022450"/>
    </source>
</evidence>
<dbReference type="Gene3D" id="3.30.300.30">
    <property type="match status" value="1"/>
</dbReference>
<dbReference type="InterPro" id="IPR025110">
    <property type="entry name" value="AMP-bd_C"/>
</dbReference>
<dbReference type="Pfam" id="PF00668">
    <property type="entry name" value="Condensation"/>
    <property type="match status" value="3"/>
</dbReference>
<dbReference type="SMART" id="SM00823">
    <property type="entry name" value="PKS_PP"/>
    <property type="match status" value="2"/>
</dbReference>
<dbReference type="InterPro" id="IPR001242">
    <property type="entry name" value="Condensation_dom"/>
</dbReference>
<sequence length="2084" mass="221861">MNARDLLERLEDAGVTVTLTGDRIHYRGAGTAPPPDLLAEMKSHRAELVSFLTRRRNLTWPPARDGAARRGPLTMAQRGLWATDFFAEDGTYNLGGALRLRGPLDDAALDGALTDLHRRHPSLRTVFTAGQGESRQHVLPAVPDRLTRRELPGLDACLRECARLADRKLPLDGMPPVAMTLFRTGPDDHVFFVVLHHVLADGVSVAVLLDDLARCYDTRLDGGRAAPPAHDLDMVDYARWEDDQLRYADLGAARRYWRDRLRGAAFGALPLPPPGPDDDERGGAVTATVDEATTAAVRAFAAGTRSSAFLVVTAAIGVALSRLTGRDDLVLGMPVARRDREGLAGLVGLLLDTVPVRLDVTGGATFAELVTRTRTAVLGAVAHPYVPAAGDPAERARFSVVVADAGTALPAPAFRGLDVTELRVPHAGAKFDLNVLVRDDGGILAVDVEFDRRATGAQSVTALLDLVRAILTAGTAPGARPVHELAAAPAAVAAEGAVGVAADRVPRADESVGRRFAAVAAARAGATAVSCAGTELSYEDLAARVGLLATGLRDRGIGLGDTVAVALPRGTDLVVAIVGVMAAGAACVVLDDSWPPARVDAVLADSGARLTITEDNLAGLVGADVGPVAPVPGHATAYVIYTSGSTGRPKGVHVTHHNLLSLLDATAGPFGFGHDDTWSLFHACSFDVSMYELFCCLLHGGRLVVVPEWTRREPDAFAALLARERVTVLSQTPSALAVMLPAIAARDGAADHLRYLLFAGEKLDRHLADQWYAAVGGPARLVNLYGTTETTVHASWRWLRPDETDTAESAIGGPLPGTALHVVDPAGAPVLDRCVGELWVGGPQVSTGYVGRPRETATRFVPDPFGAAPGARVYRTGDLARRTGTGLSYLGRRDAQVQVNGFRVELSEIEEALTAQPGVAAAAAAAQRDGSGSGIVAVVVPGEGATLSTADLVRGVRTVLPRYMVPRAVAVVDALPLTNNGKLDRAAVTATSAPDGHAPAVAPRDAREGLLAELFREVLAASSAVSADADFFDLGGDSMRAIRLVGLARERGLWLTVRDVYAAPVLSALATRAVLGEEDVTGSRAPFSLLPAELARTFPADVEDAYPMTAMQSGMIYHQELAPASRVYHIVLSYRVRGPMDPDAFRAAAQAVTDAHPVLRTSFDLAHPNGPTQRVHTGVEAVVDFEELDHLAPADQESRIRQVAAAETAHDFDLERAPLHRLVVLTLSADEYQLIFTHHHAILDGWSVNVFFEDLHTHYLELRAGGTGAVPRPRTRFADYVAAEQRALADPADREFWRARTASPARLVAPDRPQAPAMRQLSVELPGRIDGLRAVATRLDVPLKALLLAAHVRVISWLTGTDEVTTSLVYACRPEARDSERLLGLFLNQLPLRVDLTDQTWADLARQVYGDELAMMGHRWYPNAAIQRDFGTRPMFDSSFNFTDYHTTREMLRDGDVALVDSDELESTHYAFGSNYTVDLRTGELRVILEYDENALTPSTVALAAEAHRRVLTAFDQDANTPYRATALPGVADVTRPAEPALATRDVAQPHGHTAPGGALEQAVHDVWAEVLGADDYDVHTDFFAAGGDSLAAMQVVSRLRARHGALSMGAFIEAGTIAAVAAAINPSRGAGRSTVDTTGERRYPLSRAQSQMWLVANHLPGVALFGMPGALRIDGPLDLGVLATTFAALIRRHEALRTRVETTGDGPVQVVEPRATLDLATVDVSGETDPAARCEALMAAAVREPIPLDTAPLMRATVYRLGAELHVLYLNIHHLVCDGWSLTLLLTEAAATYRVRAAGGKPDVRPALGNGQLAQARAEWARGVEGQRELAHWVERLSPPWPTLDAPPGSRFVRAQGTTLLARLRSASCGRVLGAADTAALRAAARGRGLTEFTVVLSAFAATLRAWSGQDDVRIATQLANRATPGAEDVVGLVANTVVLRLRVGADDDPVAVTEQARAVGVDALAHQEIPFEDVLAELEARHPGDRGAPVFEVMLVVQEETRQVDVGEGLRFSPHRADRDVLGAPVAATTCDLVLGVTPVDGELALTLLYKPATVTRELAVALLDDVAAALVATTRALGENS</sequence>
<dbReference type="Pfam" id="PF13193">
    <property type="entry name" value="AMP-binding_C"/>
    <property type="match status" value="1"/>
</dbReference>
<dbReference type="InterPro" id="IPR045851">
    <property type="entry name" value="AMP-bd_C_sf"/>
</dbReference>
<dbReference type="EMBL" id="JACHJQ010000002">
    <property type="protein sequence ID" value="MBB4906170.1"/>
    <property type="molecule type" value="Genomic_DNA"/>
</dbReference>
<organism evidence="5 6">
    <name type="scientific">Actinophytocola algeriensis</name>
    <dbReference type="NCBI Taxonomy" id="1768010"/>
    <lineage>
        <taxon>Bacteria</taxon>
        <taxon>Bacillati</taxon>
        <taxon>Actinomycetota</taxon>
        <taxon>Actinomycetes</taxon>
        <taxon>Pseudonocardiales</taxon>
        <taxon>Pseudonocardiaceae</taxon>
    </lineage>
</organism>
<proteinExistence type="predicted"/>
<dbReference type="SUPFAM" id="SSF56801">
    <property type="entry name" value="Acetyl-CoA synthetase-like"/>
    <property type="match status" value="1"/>
</dbReference>
<keyword evidence="2" id="KW-0596">Phosphopantetheine</keyword>
<dbReference type="InterPro" id="IPR000873">
    <property type="entry name" value="AMP-dep_synth/lig_dom"/>
</dbReference>
<accession>A0A7W7Q338</accession>
<dbReference type="GO" id="GO:0031177">
    <property type="term" value="F:phosphopantetheine binding"/>
    <property type="evidence" value="ECO:0007669"/>
    <property type="project" value="InterPro"/>
</dbReference>
<feature type="domain" description="Carrier" evidence="4">
    <location>
        <begin position="1555"/>
        <end position="1629"/>
    </location>
</feature>
<dbReference type="InterPro" id="IPR009081">
    <property type="entry name" value="PP-bd_ACP"/>
</dbReference>
<comment type="caution">
    <text evidence="5">The sequence shown here is derived from an EMBL/GenBank/DDBJ whole genome shotgun (WGS) entry which is preliminary data.</text>
</comment>
<dbReference type="Pfam" id="PF00501">
    <property type="entry name" value="AMP-binding"/>
    <property type="match status" value="1"/>
</dbReference>
<dbReference type="GO" id="GO:0044550">
    <property type="term" value="P:secondary metabolite biosynthetic process"/>
    <property type="evidence" value="ECO:0007669"/>
    <property type="project" value="TreeGrafter"/>
</dbReference>
<name>A0A7W7Q338_9PSEU</name>
<evidence type="ECO:0000313" key="5">
    <source>
        <dbReference type="EMBL" id="MBB4906170.1"/>
    </source>
</evidence>
<dbReference type="InterPro" id="IPR023213">
    <property type="entry name" value="CAT-like_dom_sf"/>
</dbReference>
<reference evidence="5 6" key="1">
    <citation type="submission" date="2020-08" db="EMBL/GenBank/DDBJ databases">
        <title>Genomic Encyclopedia of Type Strains, Phase III (KMG-III): the genomes of soil and plant-associated and newly described type strains.</title>
        <authorList>
            <person name="Whitman W."/>
        </authorList>
    </citation>
    <scope>NUCLEOTIDE SEQUENCE [LARGE SCALE GENOMIC DNA]</scope>
    <source>
        <strain evidence="5 6">CECT 8960</strain>
    </source>
</reference>
<dbReference type="SUPFAM" id="SSF47336">
    <property type="entry name" value="ACP-like"/>
    <property type="match status" value="2"/>
</dbReference>
<dbReference type="InterPro" id="IPR042099">
    <property type="entry name" value="ANL_N_sf"/>
</dbReference>
<dbReference type="Gene3D" id="1.10.10.1830">
    <property type="entry name" value="Non-ribosomal peptide synthase, adenylation domain"/>
    <property type="match status" value="1"/>
</dbReference>
<keyword evidence="3" id="KW-0597">Phosphoprotein</keyword>
<dbReference type="PANTHER" id="PTHR45527:SF1">
    <property type="entry name" value="FATTY ACID SYNTHASE"/>
    <property type="match status" value="1"/>
</dbReference>
<dbReference type="InterPro" id="IPR020806">
    <property type="entry name" value="PKS_PP-bd"/>
</dbReference>
<dbReference type="GO" id="GO:0008610">
    <property type="term" value="P:lipid biosynthetic process"/>
    <property type="evidence" value="ECO:0007669"/>
    <property type="project" value="UniProtKB-ARBA"/>
</dbReference>
<dbReference type="Gene3D" id="3.30.559.30">
    <property type="entry name" value="Nonribosomal peptide synthetase, condensation domain"/>
    <property type="match status" value="3"/>
</dbReference>
<evidence type="ECO:0000256" key="3">
    <source>
        <dbReference type="ARBA" id="ARBA00022553"/>
    </source>
</evidence>
<dbReference type="PROSITE" id="PS00455">
    <property type="entry name" value="AMP_BINDING"/>
    <property type="match status" value="1"/>
</dbReference>
<dbReference type="InterPro" id="IPR020845">
    <property type="entry name" value="AMP-binding_CS"/>
</dbReference>
<dbReference type="NCBIfam" id="TIGR01733">
    <property type="entry name" value="AA-adenyl-dom"/>
    <property type="match status" value="1"/>
</dbReference>
<dbReference type="RefSeq" id="WP_184810280.1">
    <property type="nucleotide sequence ID" value="NZ_JACHJQ010000002.1"/>
</dbReference>
<comment type="cofactor">
    <cofactor evidence="1">
        <name>pantetheine 4'-phosphate</name>
        <dbReference type="ChEBI" id="CHEBI:47942"/>
    </cofactor>
</comment>
<evidence type="ECO:0000313" key="6">
    <source>
        <dbReference type="Proteomes" id="UP000520767"/>
    </source>
</evidence>
<dbReference type="InterPro" id="IPR044894">
    <property type="entry name" value="TubC_N_sf"/>
</dbReference>
<dbReference type="Gene3D" id="3.30.559.10">
    <property type="entry name" value="Chloramphenicol acetyltransferase-like domain"/>
    <property type="match status" value="3"/>
</dbReference>
<dbReference type="GO" id="GO:0005737">
    <property type="term" value="C:cytoplasm"/>
    <property type="evidence" value="ECO:0007669"/>
    <property type="project" value="TreeGrafter"/>
</dbReference>
<dbReference type="Proteomes" id="UP000520767">
    <property type="component" value="Unassembled WGS sequence"/>
</dbReference>
<dbReference type="InterPro" id="IPR036736">
    <property type="entry name" value="ACP-like_sf"/>
</dbReference>
<dbReference type="GO" id="GO:0003824">
    <property type="term" value="F:catalytic activity"/>
    <property type="evidence" value="ECO:0007669"/>
    <property type="project" value="InterPro"/>
</dbReference>
<dbReference type="PANTHER" id="PTHR45527">
    <property type="entry name" value="NONRIBOSOMAL PEPTIDE SYNTHETASE"/>
    <property type="match status" value="1"/>
</dbReference>
<dbReference type="Gene3D" id="3.40.50.12780">
    <property type="entry name" value="N-terminal domain of ligase-like"/>
    <property type="match status" value="1"/>
</dbReference>
<evidence type="ECO:0000256" key="1">
    <source>
        <dbReference type="ARBA" id="ARBA00001957"/>
    </source>
</evidence>
<dbReference type="GO" id="GO:0043041">
    <property type="term" value="P:amino acid activation for nonribosomal peptide biosynthetic process"/>
    <property type="evidence" value="ECO:0007669"/>
    <property type="project" value="TreeGrafter"/>
</dbReference>
<evidence type="ECO:0000259" key="4">
    <source>
        <dbReference type="PROSITE" id="PS50075"/>
    </source>
</evidence>
<feature type="domain" description="Carrier" evidence="4">
    <location>
        <begin position="1002"/>
        <end position="1077"/>
    </location>
</feature>
<dbReference type="InterPro" id="IPR010071">
    <property type="entry name" value="AA_adenyl_dom"/>
</dbReference>
<dbReference type="Gene3D" id="1.10.1200.10">
    <property type="entry name" value="ACP-like"/>
    <property type="match status" value="2"/>
</dbReference>
<dbReference type="PROSITE" id="PS50075">
    <property type="entry name" value="CARRIER"/>
    <property type="match status" value="2"/>
</dbReference>
<protein>
    <submittedName>
        <fullName evidence="5">Amino acid adenylation domain-containing protein</fullName>
    </submittedName>
</protein>
<dbReference type="SUPFAM" id="SSF52777">
    <property type="entry name" value="CoA-dependent acyltransferases"/>
    <property type="match status" value="6"/>
</dbReference>
<dbReference type="Pfam" id="PF00550">
    <property type="entry name" value="PP-binding"/>
    <property type="match status" value="2"/>
</dbReference>
<dbReference type="PROSITE" id="PS00012">
    <property type="entry name" value="PHOSPHOPANTETHEINE"/>
    <property type="match status" value="2"/>
</dbReference>
<dbReference type="InterPro" id="IPR006162">
    <property type="entry name" value="Ppantetheine_attach_site"/>
</dbReference>
<gene>
    <name evidence="5" type="ORF">FHR82_002387</name>
</gene>
<keyword evidence="6" id="KW-1185">Reference proteome</keyword>